<dbReference type="SUPFAM" id="SSF47060">
    <property type="entry name" value="S15/NS1 RNA-binding domain"/>
    <property type="match status" value="1"/>
</dbReference>
<evidence type="ECO:0000256" key="1">
    <source>
        <dbReference type="ARBA" id="ARBA00008434"/>
    </source>
</evidence>
<dbReference type="PANTHER" id="PTHR23321:SF26">
    <property type="entry name" value="SMALL RIBOSOMAL SUBUNIT PROTEIN US15M"/>
    <property type="match status" value="1"/>
</dbReference>
<dbReference type="PANTHER" id="PTHR23321">
    <property type="entry name" value="RIBOSOMAL PROTEIN S15, BACTERIAL AND ORGANELLAR"/>
    <property type="match status" value="1"/>
</dbReference>
<dbReference type="InterPro" id="IPR000589">
    <property type="entry name" value="Ribosomal_uS15"/>
</dbReference>
<dbReference type="SMART" id="SM01387">
    <property type="entry name" value="Ribosomal_S15"/>
    <property type="match status" value="1"/>
</dbReference>
<sequence>MVSALTLTPYLRFSTLKTAVKSNASSSFASKKTQATKRGALQVVAADKRTRPAISEVSGFQKSANDTGSSAVQIALLTKRIEGLTAHLIKNKKDYATQRGLKKLLGQRSRLQNYLSKSNNAEYVKTMTSLGLRIK</sequence>
<dbReference type="Gene3D" id="1.10.287.10">
    <property type="entry name" value="S15/NS1, RNA-binding"/>
    <property type="match status" value="1"/>
</dbReference>
<dbReference type="Pfam" id="PF00312">
    <property type="entry name" value="Ribosomal_S15"/>
    <property type="match status" value="1"/>
</dbReference>
<dbReference type="HAMAP" id="MF_01343_B">
    <property type="entry name" value="Ribosomal_uS15_B"/>
    <property type="match status" value="1"/>
</dbReference>
<dbReference type="InterPro" id="IPR009068">
    <property type="entry name" value="uS15_NS1_RNA-bd_sf"/>
</dbReference>
<reference evidence="6" key="1">
    <citation type="submission" date="2021-01" db="EMBL/GenBank/DDBJ databases">
        <authorList>
            <person name="Corre E."/>
            <person name="Pelletier E."/>
            <person name="Niang G."/>
            <person name="Scheremetjew M."/>
            <person name="Finn R."/>
            <person name="Kale V."/>
            <person name="Holt S."/>
            <person name="Cochrane G."/>
            <person name="Meng A."/>
            <person name="Brown T."/>
            <person name="Cohen L."/>
        </authorList>
    </citation>
    <scope>NUCLEOTIDE SEQUENCE</scope>
    <source>
        <strain evidence="6">Clade-D-RCC2572</strain>
    </source>
</reference>
<protein>
    <recommendedName>
        <fullName evidence="5">30S ribosomal protein S15</fullName>
    </recommendedName>
</protein>
<dbReference type="GO" id="GO:0005840">
    <property type="term" value="C:ribosome"/>
    <property type="evidence" value="ECO:0007669"/>
    <property type="project" value="UniProtKB-KW"/>
</dbReference>
<dbReference type="NCBIfam" id="TIGR00952">
    <property type="entry name" value="S15_bact"/>
    <property type="match status" value="1"/>
</dbReference>
<dbReference type="EMBL" id="HBEW01007917">
    <property type="protein sequence ID" value="CAD8587919.1"/>
    <property type="molecule type" value="Transcribed_RNA"/>
</dbReference>
<organism evidence="6">
    <name type="scientific">Ostreococcus mediterraneus</name>
    <dbReference type="NCBI Taxonomy" id="1486918"/>
    <lineage>
        <taxon>Eukaryota</taxon>
        <taxon>Viridiplantae</taxon>
        <taxon>Chlorophyta</taxon>
        <taxon>Mamiellophyceae</taxon>
        <taxon>Mamiellales</taxon>
        <taxon>Bathycoccaceae</taxon>
        <taxon>Ostreococcus</taxon>
    </lineage>
</organism>
<dbReference type="AlphaFoldDB" id="A0A7S0PP08"/>
<keyword evidence="2 4" id="KW-0689">Ribosomal protein</keyword>
<dbReference type="GO" id="GO:1990904">
    <property type="term" value="C:ribonucleoprotein complex"/>
    <property type="evidence" value="ECO:0007669"/>
    <property type="project" value="UniProtKB-KW"/>
</dbReference>
<accession>A0A7S0PP08</accession>
<name>A0A7S0PP08_9CHLO</name>
<dbReference type="GO" id="GO:0003735">
    <property type="term" value="F:structural constituent of ribosome"/>
    <property type="evidence" value="ECO:0007669"/>
    <property type="project" value="InterPro"/>
</dbReference>
<keyword evidence="3 4" id="KW-0687">Ribonucleoprotein</keyword>
<evidence type="ECO:0000256" key="5">
    <source>
        <dbReference type="RuleBase" id="RU003920"/>
    </source>
</evidence>
<dbReference type="PROSITE" id="PS00362">
    <property type="entry name" value="RIBOSOMAL_S15"/>
    <property type="match status" value="1"/>
</dbReference>
<dbReference type="GO" id="GO:0005737">
    <property type="term" value="C:cytoplasm"/>
    <property type="evidence" value="ECO:0007669"/>
    <property type="project" value="UniProtKB-ARBA"/>
</dbReference>
<dbReference type="CDD" id="cd00353">
    <property type="entry name" value="Ribosomal_S15p_S13e"/>
    <property type="match status" value="1"/>
</dbReference>
<evidence type="ECO:0000256" key="2">
    <source>
        <dbReference type="ARBA" id="ARBA00022980"/>
    </source>
</evidence>
<gene>
    <name evidence="6" type="ORF">OMED0929_LOCUS6696</name>
</gene>
<dbReference type="InterPro" id="IPR005290">
    <property type="entry name" value="Ribosomal_uS15_bac-type"/>
</dbReference>
<evidence type="ECO:0000256" key="4">
    <source>
        <dbReference type="RuleBase" id="RU003919"/>
    </source>
</evidence>
<evidence type="ECO:0000256" key="3">
    <source>
        <dbReference type="ARBA" id="ARBA00023274"/>
    </source>
</evidence>
<dbReference type="GO" id="GO:0006412">
    <property type="term" value="P:translation"/>
    <property type="evidence" value="ECO:0007669"/>
    <property type="project" value="InterPro"/>
</dbReference>
<evidence type="ECO:0000313" key="6">
    <source>
        <dbReference type="EMBL" id="CAD8587919.1"/>
    </source>
</evidence>
<proteinExistence type="inferred from homology"/>
<comment type="similarity">
    <text evidence="1 4">Belongs to the universal ribosomal protein uS15 family.</text>
</comment>